<name>A0A1L3ZQM2_9SPHN</name>
<dbReference type="OrthoDB" id="9781030at2"/>
<keyword evidence="3 7" id="KW-0812">Transmembrane</keyword>
<feature type="compositionally biased region" description="Basic and acidic residues" evidence="6">
    <location>
        <begin position="317"/>
        <end position="334"/>
    </location>
</feature>
<dbReference type="RefSeq" id="WP_072595503.1">
    <property type="nucleotide sequence ID" value="NZ_CP018221.1"/>
</dbReference>
<protein>
    <submittedName>
        <fullName evidence="8">Ribonuclease BN</fullName>
    </submittedName>
</protein>
<sequence length="334" mass="36933">MRDFSPLAPEARKRAHWQRRLDRLRPGARTYEVTKRVVVGVYNDGFIHAGNLAYMALLTLFPFFIVAAAVAHFFGRTEDGMTAVVAFLQTVPPDVAKVLKKPIADVLEARSGILLWLGALVGLWTTTSFIETIRDILRRAYGTGYARAFWEYRLMSIAITIVSVLGSMLIFTLQVLFASFEQLILSFFPLAENVAGWLGLSRIAQAIVLFPALYGLFYSLTPHRYRYSDCPKWPGALLVTIWWMATTALLPKVLGMLGSYSLTYGGLAGVIIVLLFFFIVGLGLVVGAELNAALAETPEGDLKESPDTETQAPNRGEYVRTDAGETRADNGARQ</sequence>
<dbReference type="AlphaFoldDB" id="A0A1L3ZQM2"/>
<evidence type="ECO:0000256" key="4">
    <source>
        <dbReference type="ARBA" id="ARBA00022989"/>
    </source>
</evidence>
<dbReference type="STRING" id="1921510.BSL82_00270"/>
<keyword evidence="2" id="KW-1003">Cell membrane</keyword>
<comment type="subcellular location">
    <subcellularLocation>
        <location evidence="1">Cell membrane</location>
        <topology evidence="1">Multi-pass membrane protein</topology>
    </subcellularLocation>
</comment>
<dbReference type="PANTHER" id="PTHR30213:SF0">
    <property type="entry name" value="UPF0761 MEMBRANE PROTEIN YIHY"/>
    <property type="match status" value="1"/>
</dbReference>
<evidence type="ECO:0000256" key="3">
    <source>
        <dbReference type="ARBA" id="ARBA00022692"/>
    </source>
</evidence>
<keyword evidence="5 7" id="KW-0472">Membrane</keyword>
<accession>A0A1L3ZQM2</accession>
<feature type="transmembrane region" description="Helical" evidence="7">
    <location>
        <begin position="154"/>
        <end position="177"/>
    </location>
</feature>
<evidence type="ECO:0000313" key="9">
    <source>
        <dbReference type="Proteomes" id="UP000182063"/>
    </source>
</evidence>
<dbReference type="PANTHER" id="PTHR30213">
    <property type="entry name" value="INNER MEMBRANE PROTEIN YHJD"/>
    <property type="match status" value="1"/>
</dbReference>
<reference evidence="9" key="1">
    <citation type="submission" date="2016-11" db="EMBL/GenBank/DDBJ databases">
        <title>Complete Genome Sequence of alachlor-degrading Sphingomonas sp. strain JJ-A5.</title>
        <authorList>
            <person name="Lee H."/>
            <person name="Ka J.-O."/>
        </authorList>
    </citation>
    <scope>NUCLEOTIDE SEQUENCE [LARGE SCALE GENOMIC DNA]</scope>
    <source>
        <strain evidence="9">JJ-A5</strain>
    </source>
</reference>
<dbReference type="PIRSF" id="PIRSF035875">
    <property type="entry name" value="RNase_BN"/>
    <property type="match status" value="1"/>
</dbReference>
<dbReference type="Pfam" id="PF03631">
    <property type="entry name" value="Virul_fac_BrkB"/>
    <property type="match status" value="1"/>
</dbReference>
<evidence type="ECO:0000256" key="7">
    <source>
        <dbReference type="SAM" id="Phobius"/>
    </source>
</evidence>
<proteinExistence type="predicted"/>
<feature type="region of interest" description="Disordered" evidence="6">
    <location>
        <begin position="297"/>
        <end position="334"/>
    </location>
</feature>
<evidence type="ECO:0000256" key="6">
    <source>
        <dbReference type="SAM" id="MobiDB-lite"/>
    </source>
</evidence>
<evidence type="ECO:0000313" key="8">
    <source>
        <dbReference type="EMBL" id="API57927.1"/>
    </source>
</evidence>
<feature type="transmembrane region" description="Helical" evidence="7">
    <location>
        <begin position="52"/>
        <end position="74"/>
    </location>
</feature>
<evidence type="ECO:0000256" key="1">
    <source>
        <dbReference type="ARBA" id="ARBA00004651"/>
    </source>
</evidence>
<keyword evidence="9" id="KW-1185">Reference proteome</keyword>
<dbReference type="Proteomes" id="UP000182063">
    <property type="component" value="Chromosome"/>
</dbReference>
<dbReference type="EMBL" id="CP018221">
    <property type="protein sequence ID" value="API57927.1"/>
    <property type="molecule type" value="Genomic_DNA"/>
</dbReference>
<evidence type="ECO:0000256" key="5">
    <source>
        <dbReference type="ARBA" id="ARBA00023136"/>
    </source>
</evidence>
<feature type="transmembrane region" description="Helical" evidence="7">
    <location>
        <begin position="233"/>
        <end position="250"/>
    </location>
</feature>
<dbReference type="InterPro" id="IPR017039">
    <property type="entry name" value="Virul_fac_BrkB"/>
</dbReference>
<gene>
    <name evidence="8" type="ORF">BSL82_00270</name>
</gene>
<evidence type="ECO:0000256" key="2">
    <source>
        <dbReference type="ARBA" id="ARBA00022475"/>
    </source>
</evidence>
<keyword evidence="4 7" id="KW-1133">Transmembrane helix</keyword>
<dbReference type="GO" id="GO:0005886">
    <property type="term" value="C:plasma membrane"/>
    <property type="evidence" value="ECO:0007669"/>
    <property type="project" value="UniProtKB-SubCell"/>
</dbReference>
<organism evidence="8 9">
    <name type="scientific">Tardibacter chloracetimidivorans</name>
    <dbReference type="NCBI Taxonomy" id="1921510"/>
    <lineage>
        <taxon>Bacteria</taxon>
        <taxon>Pseudomonadati</taxon>
        <taxon>Pseudomonadota</taxon>
        <taxon>Alphaproteobacteria</taxon>
        <taxon>Sphingomonadales</taxon>
        <taxon>Sphingomonadaceae</taxon>
        <taxon>Tardibacter</taxon>
    </lineage>
</organism>
<feature type="transmembrane region" description="Helical" evidence="7">
    <location>
        <begin position="197"/>
        <end position="221"/>
    </location>
</feature>
<dbReference type="KEGG" id="sphj:BSL82_00270"/>
<feature type="transmembrane region" description="Helical" evidence="7">
    <location>
        <begin position="262"/>
        <end position="286"/>
    </location>
</feature>